<evidence type="ECO:0000256" key="9">
    <source>
        <dbReference type="ARBA" id="ARBA00023136"/>
    </source>
</evidence>
<dbReference type="SUPFAM" id="SSF52047">
    <property type="entry name" value="RNI-like"/>
    <property type="match status" value="2"/>
</dbReference>
<dbReference type="PROSITE" id="PS51257">
    <property type="entry name" value="PROKAR_LIPOPROTEIN"/>
    <property type="match status" value="1"/>
</dbReference>
<gene>
    <name evidence="15" type="ORF">J5N97_023009</name>
</gene>
<keyword evidence="3" id="KW-1003">Cell membrane</keyword>
<keyword evidence="4" id="KW-0433">Leucine-rich repeat</keyword>
<evidence type="ECO:0000256" key="7">
    <source>
        <dbReference type="ARBA" id="ARBA00022737"/>
    </source>
</evidence>
<evidence type="ECO:0000256" key="5">
    <source>
        <dbReference type="ARBA" id="ARBA00022692"/>
    </source>
</evidence>
<evidence type="ECO:0000256" key="10">
    <source>
        <dbReference type="ARBA" id="ARBA00023180"/>
    </source>
</evidence>
<feature type="domain" description="Disease resistance R13L4/SHOC-2-like LRR" evidence="14">
    <location>
        <begin position="190"/>
        <end position="415"/>
    </location>
</feature>
<evidence type="ECO:0000313" key="16">
    <source>
        <dbReference type="Proteomes" id="UP001085076"/>
    </source>
</evidence>
<dbReference type="InterPro" id="IPR001611">
    <property type="entry name" value="Leu-rich_rpt"/>
</dbReference>
<reference evidence="15" key="2">
    <citation type="journal article" date="2022" name="Hortic Res">
        <title>The genome of Dioscorea zingiberensis sheds light on the biosynthesis, origin and evolution of the medicinally important diosgenin saponins.</title>
        <authorList>
            <person name="Li Y."/>
            <person name="Tan C."/>
            <person name="Li Z."/>
            <person name="Guo J."/>
            <person name="Li S."/>
            <person name="Chen X."/>
            <person name="Wang C."/>
            <person name="Dai X."/>
            <person name="Yang H."/>
            <person name="Song W."/>
            <person name="Hou L."/>
            <person name="Xu J."/>
            <person name="Tong Z."/>
            <person name="Xu A."/>
            <person name="Yuan X."/>
            <person name="Wang W."/>
            <person name="Yang Q."/>
            <person name="Chen L."/>
            <person name="Sun Z."/>
            <person name="Wang K."/>
            <person name="Pan B."/>
            <person name="Chen J."/>
            <person name="Bao Y."/>
            <person name="Liu F."/>
            <person name="Qi X."/>
            <person name="Gang D.R."/>
            <person name="Wen J."/>
            <person name="Li J."/>
        </authorList>
    </citation>
    <scope>NUCLEOTIDE SEQUENCE</scope>
    <source>
        <strain evidence="15">Dzin_1.0</strain>
    </source>
</reference>
<evidence type="ECO:0000313" key="15">
    <source>
        <dbReference type="EMBL" id="KAJ0970132.1"/>
    </source>
</evidence>
<comment type="similarity">
    <text evidence="2">Belongs to the RLP family.</text>
</comment>
<keyword evidence="5 11" id="KW-0812">Transmembrane</keyword>
<dbReference type="GO" id="GO:0005886">
    <property type="term" value="C:plasma membrane"/>
    <property type="evidence" value="ECO:0007669"/>
    <property type="project" value="UniProtKB-SubCell"/>
</dbReference>
<dbReference type="Pfam" id="PF00560">
    <property type="entry name" value="LRR_1"/>
    <property type="match status" value="8"/>
</dbReference>
<dbReference type="InterPro" id="IPR032675">
    <property type="entry name" value="LRR_dom_sf"/>
</dbReference>
<comment type="caution">
    <text evidence="15">The sequence shown here is derived from an EMBL/GenBank/DDBJ whole genome shotgun (WGS) entry which is preliminary data.</text>
</comment>
<evidence type="ECO:0000259" key="13">
    <source>
        <dbReference type="Pfam" id="PF08263"/>
    </source>
</evidence>
<dbReference type="OrthoDB" id="689150at2759"/>
<feature type="domain" description="Leucine-rich repeat-containing N-terminal plant-type" evidence="13">
    <location>
        <begin position="37"/>
        <end position="73"/>
    </location>
</feature>
<dbReference type="InterPro" id="IPR003591">
    <property type="entry name" value="Leu-rich_rpt_typical-subtyp"/>
</dbReference>
<evidence type="ECO:0000256" key="3">
    <source>
        <dbReference type="ARBA" id="ARBA00022475"/>
    </source>
</evidence>
<dbReference type="Pfam" id="PF23598">
    <property type="entry name" value="LRR_14"/>
    <property type="match status" value="1"/>
</dbReference>
<evidence type="ECO:0008006" key="17">
    <source>
        <dbReference type="Google" id="ProtNLM"/>
    </source>
</evidence>
<dbReference type="EMBL" id="JAGGNH010000006">
    <property type="protein sequence ID" value="KAJ0970132.1"/>
    <property type="molecule type" value="Genomic_DNA"/>
</dbReference>
<feature type="transmembrane region" description="Helical" evidence="11">
    <location>
        <begin position="862"/>
        <end position="884"/>
    </location>
</feature>
<keyword evidence="10" id="KW-0325">Glycoprotein</keyword>
<keyword evidence="7" id="KW-0677">Repeat</keyword>
<comment type="subcellular location">
    <subcellularLocation>
        <location evidence="1">Cell membrane</location>
        <topology evidence="1">Single-pass type I membrane protein</topology>
    </subcellularLocation>
</comment>
<dbReference type="AlphaFoldDB" id="A0A9D5CBI4"/>
<dbReference type="SMART" id="SM00369">
    <property type="entry name" value="LRR_TYP"/>
    <property type="match status" value="7"/>
</dbReference>
<evidence type="ECO:0000256" key="11">
    <source>
        <dbReference type="SAM" id="Phobius"/>
    </source>
</evidence>
<name>A0A9D5CBI4_9LILI</name>
<protein>
    <recommendedName>
        <fullName evidence="17">Leucine-rich repeat-containing N-terminal plant-type domain-containing protein</fullName>
    </recommendedName>
</protein>
<keyword evidence="16" id="KW-1185">Reference proteome</keyword>
<evidence type="ECO:0000256" key="6">
    <source>
        <dbReference type="ARBA" id="ARBA00022729"/>
    </source>
</evidence>
<dbReference type="FunFam" id="3.80.10.10:FF:000095">
    <property type="entry name" value="LRR receptor-like serine/threonine-protein kinase GSO1"/>
    <property type="match status" value="1"/>
</dbReference>
<proteinExistence type="inferred from homology"/>
<evidence type="ECO:0000259" key="14">
    <source>
        <dbReference type="Pfam" id="PF23598"/>
    </source>
</evidence>
<organism evidence="15 16">
    <name type="scientific">Dioscorea zingiberensis</name>
    <dbReference type="NCBI Taxonomy" id="325984"/>
    <lineage>
        <taxon>Eukaryota</taxon>
        <taxon>Viridiplantae</taxon>
        <taxon>Streptophyta</taxon>
        <taxon>Embryophyta</taxon>
        <taxon>Tracheophyta</taxon>
        <taxon>Spermatophyta</taxon>
        <taxon>Magnoliopsida</taxon>
        <taxon>Liliopsida</taxon>
        <taxon>Dioscoreales</taxon>
        <taxon>Dioscoreaceae</taxon>
        <taxon>Dioscorea</taxon>
    </lineage>
</organism>
<accession>A0A9D5CBI4</accession>
<dbReference type="Proteomes" id="UP001085076">
    <property type="component" value="Miscellaneous, Linkage group lg06"/>
</dbReference>
<keyword evidence="9 11" id="KW-0472">Membrane</keyword>
<evidence type="ECO:0000256" key="12">
    <source>
        <dbReference type="SAM" id="SignalP"/>
    </source>
</evidence>
<evidence type="ECO:0000256" key="1">
    <source>
        <dbReference type="ARBA" id="ARBA00004251"/>
    </source>
</evidence>
<dbReference type="InterPro" id="IPR055414">
    <property type="entry name" value="LRR_R13L4/SHOC2-like"/>
</dbReference>
<reference evidence="15" key="1">
    <citation type="submission" date="2021-03" db="EMBL/GenBank/DDBJ databases">
        <authorList>
            <person name="Li Z."/>
            <person name="Yang C."/>
        </authorList>
    </citation>
    <scope>NUCLEOTIDE SEQUENCE</scope>
    <source>
        <strain evidence="15">Dzin_1.0</strain>
        <tissue evidence="15">Leaf</tissue>
    </source>
</reference>
<keyword evidence="6 12" id="KW-0732">Signal</keyword>
<dbReference type="PANTHER" id="PTHR48063">
    <property type="entry name" value="LRR RECEPTOR-LIKE KINASE"/>
    <property type="match status" value="1"/>
</dbReference>
<dbReference type="FunFam" id="3.80.10.10:FF:000213">
    <property type="entry name" value="Tyrosine-sulfated glycopeptide receptor 1"/>
    <property type="match status" value="1"/>
</dbReference>
<dbReference type="Pfam" id="PF08263">
    <property type="entry name" value="LRRNT_2"/>
    <property type="match status" value="1"/>
</dbReference>
<feature type="chain" id="PRO_5039446876" description="Leucine-rich repeat-containing N-terminal plant-type domain-containing protein" evidence="12">
    <location>
        <begin position="28"/>
        <end position="922"/>
    </location>
</feature>
<evidence type="ECO:0000256" key="2">
    <source>
        <dbReference type="ARBA" id="ARBA00009592"/>
    </source>
</evidence>
<dbReference type="Gene3D" id="3.80.10.10">
    <property type="entry name" value="Ribonuclease Inhibitor"/>
    <property type="match status" value="4"/>
</dbReference>
<evidence type="ECO:0000256" key="4">
    <source>
        <dbReference type="ARBA" id="ARBA00022614"/>
    </source>
</evidence>
<dbReference type="PANTHER" id="PTHR48063:SF90">
    <property type="entry name" value="OS11G0565920 PROTEIN"/>
    <property type="match status" value="1"/>
</dbReference>
<dbReference type="InterPro" id="IPR046956">
    <property type="entry name" value="RLP23-like"/>
</dbReference>
<evidence type="ECO:0000256" key="8">
    <source>
        <dbReference type="ARBA" id="ARBA00022989"/>
    </source>
</evidence>
<dbReference type="Pfam" id="PF13855">
    <property type="entry name" value="LRR_8"/>
    <property type="match status" value="1"/>
</dbReference>
<sequence length="922" mass="102605">MGLKLTDQLILLLFLITLQYHLRLCLCNNSSSFGCREDERKALLEFKDGLKDPAGRLSSWVGKDCCIWRGVECHNQTGHLISLDLGNTKQSFVDGFFNLINTWALHGEIRPSLLGLKHLRYLNLSGNDFEGTPIPTHLGSLKSLAYLDLSGARFSGPIPHQLGNLSNLLSLDLSCYWSNSSSYLVESHWLANLSSLRVLHLNNVNLSRTPDLLESLNKVPSILELRLSGCSLHVPPSLGYVNLTNLLVLDLSGGTVTVGSTIPLWLFQLSRLKYLSLSDNNFQGLIPGSFENLTSLKVLDLSNNSFYGQFPKFQISELRKLLLSKNYLNGSIPENLGQSFPGIIELDLAENQFSGVLTQVHFANLTKIESLDISSNTLELDVLSTWVPPLGLTTINLANCQMGPRFPAWLQKLENVYSVHLSDTSISDALPHWFWNFSLNIGIINLSNNEIKGKLPPSLEHLMYLESINIRNNFFEGTLPQLFPSTLQFLVLSKNSFSGSLPPDIGEAIPNLVGLSLSSNNLTGSLPKSLCHLKRLVRFKLAYNHFTGEIPDCWGQSIISQWLFMDLSYNELSGSIPTSVCSLPLTALYLSNNNFSGLLPLSLGNCSQLLILDLGQNKFSGVIPAWFPERLPLLKVLRLRSNMLIGDIPPHLGYHVALQIIDFADNHLSGAIPHSLGNLNAMKVAPLNLDFSVISGTFALYLGQLEVIIKGREDEYRNLPLLVFIDLSINELSGEIPEELARLSYLQSLNLSGNNLTGKIPDKISNLVWLESLDLSKNNLSGAIPQVLVNLTFLSHMNLSYNKLSGRIPSGGQFDALPDPSIYVGNDALCGFPLDVKCETDHESKKEFPSKVENGSERETTWFYFSIVFGFIFGFWSVCGALLLNKKWRFAYFRLVDHTYDKIYVYVAIHIARMKRSHFGSG</sequence>
<dbReference type="InterPro" id="IPR013210">
    <property type="entry name" value="LRR_N_plant-typ"/>
</dbReference>
<keyword evidence="8 11" id="KW-1133">Transmembrane helix</keyword>
<feature type="signal peptide" evidence="12">
    <location>
        <begin position="1"/>
        <end position="27"/>
    </location>
</feature>